<keyword evidence="2" id="KW-1185">Reference proteome</keyword>
<dbReference type="Gene3D" id="1.10.150.240">
    <property type="entry name" value="Putative phosphatase, domain 2"/>
    <property type="match status" value="1"/>
</dbReference>
<sequence length="236" mass="26143">MRSRQQSSRHPPNKPLNMSKQQFNLIVFDWDGTLMDSTAAIVKSLQDSAVDLGLPEPDRKQAAHVIGLGLKEALETVLPDLDPGLYPKLVDRYRLHFLENSRKTTLFEGVREMLDDLKSQNYLLAVATGKSRAGLNRAMDEAGLRAYFDASRTADETWSKPHPAMLLELTEQLGEPMKRTVMIGDTTHDLQMANNAGAAGIAVQYGAHSPAELQLLHPLYSAGSVGDLHRWLNENA</sequence>
<dbReference type="InterPro" id="IPR041492">
    <property type="entry name" value="HAD_2"/>
</dbReference>
<comment type="caution">
    <text evidence="1">The sequence shown here is derived from an EMBL/GenBank/DDBJ whole genome shotgun (WGS) entry which is preliminary data.</text>
</comment>
<dbReference type="SFLD" id="SFLDS00003">
    <property type="entry name" value="Haloacid_Dehalogenase"/>
    <property type="match status" value="1"/>
</dbReference>
<dbReference type="Gene3D" id="3.40.50.1000">
    <property type="entry name" value="HAD superfamily/HAD-like"/>
    <property type="match status" value="1"/>
</dbReference>
<evidence type="ECO:0000313" key="2">
    <source>
        <dbReference type="Proteomes" id="UP000003973"/>
    </source>
</evidence>
<protein>
    <submittedName>
        <fullName evidence="1">HAD hydrolase, family IA</fullName>
    </submittedName>
</protein>
<dbReference type="PANTHER" id="PTHR43434">
    <property type="entry name" value="PHOSPHOGLYCOLATE PHOSPHATASE"/>
    <property type="match status" value="1"/>
</dbReference>
<dbReference type="InterPro" id="IPR036412">
    <property type="entry name" value="HAD-like_sf"/>
</dbReference>
<dbReference type="Proteomes" id="UP000003973">
    <property type="component" value="Unassembled WGS sequence"/>
</dbReference>
<dbReference type="HOGENOM" id="CLU_045011_19_2_4"/>
<dbReference type="SFLD" id="SFLDG01135">
    <property type="entry name" value="C1.5.6:_HAD__Beta-PGM__Phospha"/>
    <property type="match status" value="1"/>
</dbReference>
<dbReference type="NCBIfam" id="TIGR01549">
    <property type="entry name" value="HAD-SF-IA-v1"/>
    <property type="match status" value="1"/>
</dbReference>
<dbReference type="InterPro" id="IPR006439">
    <property type="entry name" value="HAD-SF_hydro_IA"/>
</dbReference>
<evidence type="ECO:0000313" key="1">
    <source>
        <dbReference type="EMBL" id="EEO27457.2"/>
    </source>
</evidence>
<name>C3X2M1_9BURK</name>
<dbReference type="NCBIfam" id="TIGR01509">
    <property type="entry name" value="HAD-SF-IA-v3"/>
    <property type="match status" value="1"/>
</dbReference>
<dbReference type="GO" id="GO:0006281">
    <property type="term" value="P:DNA repair"/>
    <property type="evidence" value="ECO:0007669"/>
    <property type="project" value="TreeGrafter"/>
</dbReference>
<dbReference type="GO" id="GO:0005829">
    <property type="term" value="C:cytosol"/>
    <property type="evidence" value="ECO:0007669"/>
    <property type="project" value="TreeGrafter"/>
</dbReference>
<dbReference type="InterPro" id="IPR050155">
    <property type="entry name" value="HAD-like_hydrolase_sf"/>
</dbReference>
<dbReference type="InterPro" id="IPR023214">
    <property type="entry name" value="HAD_sf"/>
</dbReference>
<dbReference type="eggNOG" id="COG0546">
    <property type="taxonomic scope" value="Bacteria"/>
</dbReference>
<proteinExistence type="predicted"/>
<dbReference type="AlphaFoldDB" id="C3X2M1"/>
<dbReference type="Pfam" id="PF13419">
    <property type="entry name" value="HAD_2"/>
    <property type="match status" value="1"/>
</dbReference>
<dbReference type="SFLD" id="SFLDG01129">
    <property type="entry name" value="C1.5:_HAD__Beta-PGM__Phosphata"/>
    <property type="match status" value="1"/>
</dbReference>
<dbReference type="InterPro" id="IPR023198">
    <property type="entry name" value="PGP-like_dom2"/>
</dbReference>
<accession>C3X2M1</accession>
<organism evidence="1 2">
    <name type="scientific">Oxalobacter paraformigenes</name>
    <dbReference type="NCBI Taxonomy" id="556268"/>
    <lineage>
        <taxon>Bacteria</taxon>
        <taxon>Pseudomonadati</taxon>
        <taxon>Pseudomonadota</taxon>
        <taxon>Betaproteobacteria</taxon>
        <taxon>Burkholderiales</taxon>
        <taxon>Oxalobacteraceae</taxon>
        <taxon>Oxalobacter</taxon>
    </lineage>
</organism>
<dbReference type="PANTHER" id="PTHR43434:SF24">
    <property type="entry name" value="HYDROLASE-RELATED"/>
    <property type="match status" value="1"/>
</dbReference>
<keyword evidence="1" id="KW-0378">Hydrolase</keyword>
<dbReference type="EMBL" id="ACDP02000023">
    <property type="protein sequence ID" value="EEO27457.2"/>
    <property type="molecule type" value="Genomic_DNA"/>
</dbReference>
<reference evidence="1" key="1">
    <citation type="submission" date="2011-10" db="EMBL/GenBank/DDBJ databases">
        <title>The Genome Sequence of Oxalobacter formigenes HOxBLS.</title>
        <authorList>
            <consortium name="The Broad Institute Genome Sequencing Platform"/>
            <person name="Earl A."/>
            <person name="Ward D."/>
            <person name="Feldgarden M."/>
            <person name="Gevers D."/>
            <person name="Allison M.J."/>
            <person name="Humphrey S."/>
            <person name="Young S.K."/>
            <person name="Zeng Q."/>
            <person name="Gargeya S."/>
            <person name="Fitzgerald M."/>
            <person name="Haas B."/>
            <person name="Abouelleil A."/>
            <person name="Alvarado L."/>
            <person name="Arachchi H.M."/>
            <person name="Berlin A."/>
            <person name="Brown A."/>
            <person name="Chapman S.B."/>
            <person name="Chen Z."/>
            <person name="Dunbar C."/>
            <person name="Freedman E."/>
            <person name="Gearin G."/>
            <person name="Goldberg J."/>
            <person name="Griggs A."/>
            <person name="Gujja S."/>
            <person name="Heiman D."/>
            <person name="Howarth C."/>
            <person name="Larson L."/>
            <person name="Lui A."/>
            <person name="MacDonald P.J.P."/>
            <person name="Montmayeur A."/>
            <person name="Murphy C."/>
            <person name="Neiman D."/>
            <person name="Pearson M."/>
            <person name="Priest M."/>
            <person name="Roberts A."/>
            <person name="Saif S."/>
            <person name="Shea T."/>
            <person name="Shenoy N."/>
            <person name="Sisk P."/>
            <person name="Stolte C."/>
            <person name="Sykes S."/>
            <person name="Wortman J."/>
            <person name="Nusbaum C."/>
            <person name="Birren B."/>
        </authorList>
    </citation>
    <scope>NUCLEOTIDE SEQUENCE [LARGE SCALE GENOMIC DNA]</scope>
    <source>
        <strain evidence="1">HOxBLS</strain>
    </source>
</reference>
<dbReference type="GO" id="GO:0008967">
    <property type="term" value="F:phosphoglycolate phosphatase activity"/>
    <property type="evidence" value="ECO:0007669"/>
    <property type="project" value="TreeGrafter"/>
</dbReference>
<dbReference type="SUPFAM" id="SSF56784">
    <property type="entry name" value="HAD-like"/>
    <property type="match status" value="1"/>
</dbReference>
<gene>
    <name evidence="1" type="ORF">OFAG_00610</name>
</gene>